<dbReference type="EMBL" id="VWSE01000004">
    <property type="protein sequence ID" value="KAB0289277.1"/>
    <property type="molecule type" value="Genomic_DNA"/>
</dbReference>
<evidence type="ECO:0000256" key="1">
    <source>
        <dbReference type="SAM" id="Coils"/>
    </source>
</evidence>
<evidence type="ECO:0000256" key="2">
    <source>
        <dbReference type="SAM" id="MobiDB-lite"/>
    </source>
</evidence>
<keyword evidence="3" id="KW-1133">Transmembrane helix</keyword>
<keyword evidence="3" id="KW-0472">Membrane</keyword>
<reference evidence="4 5" key="1">
    <citation type="submission" date="2019-09" db="EMBL/GenBank/DDBJ databases">
        <title>Whole genome sequence of Vibrio fortis.</title>
        <authorList>
            <person name="Das S.K."/>
        </authorList>
    </citation>
    <scope>NUCLEOTIDE SEQUENCE [LARGE SCALE GENOMIC DNA]</scope>
    <source>
        <strain evidence="4 5">AN60</strain>
    </source>
</reference>
<evidence type="ECO:0000313" key="4">
    <source>
        <dbReference type="EMBL" id="KAB0289277.1"/>
    </source>
</evidence>
<evidence type="ECO:0000313" key="5">
    <source>
        <dbReference type="Proteomes" id="UP000326789"/>
    </source>
</evidence>
<dbReference type="RefSeq" id="WP_150869578.1">
    <property type="nucleotide sequence ID" value="NZ_VWSE01000004.1"/>
</dbReference>
<dbReference type="Proteomes" id="UP000326789">
    <property type="component" value="Unassembled WGS sequence"/>
</dbReference>
<feature type="transmembrane region" description="Helical" evidence="3">
    <location>
        <begin position="205"/>
        <end position="225"/>
    </location>
</feature>
<sequence>MRACIDALRSDNPLESAILKLRIDIEEVAKNYEHLDSVLLDTSLLHKKLDEAKQSIDFLYNGAEELEDKVALINEANEHAQQLPSLIKKIDLGSQKIKDKLDVLTTADEELQEKKSQLYDDFKLIHSYEQEASELIKECKRSRNVAVSEGLASGFEKKATELQVSINWWIVGLVCALLFGMGFGYVRSEQLTEILKMDLTVGQAFLHFIITVFSVGGPFWLAWLCTRQVNKCFTLSEDYAYKATVTRAYTGFQDEAEKFADDTAQQIFRSAISRLDEMPLRLIHDKDHSSPLHELMNSDVIQKAGPEVMIELTKAFAKGKQSLSSKAKETLSPKPPQPASVEPVKTIN</sequence>
<organism evidence="4 5">
    <name type="scientific">Vibrio fortis</name>
    <dbReference type="NCBI Taxonomy" id="212667"/>
    <lineage>
        <taxon>Bacteria</taxon>
        <taxon>Pseudomonadati</taxon>
        <taxon>Pseudomonadota</taxon>
        <taxon>Gammaproteobacteria</taxon>
        <taxon>Vibrionales</taxon>
        <taxon>Vibrionaceae</taxon>
        <taxon>Vibrio</taxon>
    </lineage>
</organism>
<evidence type="ECO:0000256" key="3">
    <source>
        <dbReference type="SAM" id="Phobius"/>
    </source>
</evidence>
<feature type="region of interest" description="Disordered" evidence="2">
    <location>
        <begin position="323"/>
        <end position="348"/>
    </location>
</feature>
<protein>
    <submittedName>
        <fullName evidence="4">Uncharacterized protein</fullName>
    </submittedName>
</protein>
<keyword evidence="1" id="KW-0175">Coiled coil</keyword>
<keyword evidence="3" id="KW-0812">Transmembrane</keyword>
<feature type="coiled-coil region" evidence="1">
    <location>
        <begin position="49"/>
        <end position="83"/>
    </location>
</feature>
<proteinExistence type="predicted"/>
<name>A0A5N3R455_9VIBR</name>
<feature type="transmembrane region" description="Helical" evidence="3">
    <location>
        <begin position="166"/>
        <end position="185"/>
    </location>
</feature>
<dbReference type="AlphaFoldDB" id="A0A5N3R455"/>
<comment type="caution">
    <text evidence="4">The sequence shown here is derived from an EMBL/GenBank/DDBJ whole genome shotgun (WGS) entry which is preliminary data.</text>
</comment>
<gene>
    <name evidence="4" type="ORF">F2P58_09355</name>
</gene>
<accession>A0A5N3R455</accession>